<evidence type="ECO:0000313" key="12">
    <source>
        <dbReference type="EMBL" id="CAG5014835.1"/>
    </source>
</evidence>
<feature type="transmembrane region" description="Helical" evidence="11">
    <location>
        <begin position="27"/>
        <end position="44"/>
    </location>
</feature>
<dbReference type="PANTHER" id="PTHR21382">
    <property type="entry name" value="NADH-UBIQUINONE OXIDOREDUCTASE SUBUNIT"/>
    <property type="match status" value="1"/>
</dbReference>
<evidence type="ECO:0000256" key="2">
    <source>
        <dbReference type="ARBA" id="ARBA00008699"/>
    </source>
</evidence>
<comment type="caution">
    <text evidence="12">The sequence shown here is derived from an EMBL/GenBank/DDBJ whole genome shotgun (WGS) entry which is preliminary data.</text>
</comment>
<gene>
    <name evidence="12" type="ORF">PAPOLLO_LOCUS16226</name>
</gene>
<evidence type="ECO:0000256" key="3">
    <source>
        <dbReference type="ARBA" id="ARBA00018191"/>
    </source>
</evidence>
<evidence type="ECO:0000256" key="6">
    <source>
        <dbReference type="ARBA" id="ARBA00022989"/>
    </source>
</evidence>
<organism evidence="12 13">
    <name type="scientific">Parnassius apollo</name>
    <name type="common">Apollo butterfly</name>
    <name type="synonym">Papilio apollo</name>
    <dbReference type="NCBI Taxonomy" id="110799"/>
    <lineage>
        <taxon>Eukaryota</taxon>
        <taxon>Metazoa</taxon>
        <taxon>Ecdysozoa</taxon>
        <taxon>Arthropoda</taxon>
        <taxon>Hexapoda</taxon>
        <taxon>Insecta</taxon>
        <taxon>Pterygota</taxon>
        <taxon>Neoptera</taxon>
        <taxon>Endopterygota</taxon>
        <taxon>Lepidoptera</taxon>
        <taxon>Glossata</taxon>
        <taxon>Ditrysia</taxon>
        <taxon>Papilionoidea</taxon>
        <taxon>Papilionidae</taxon>
        <taxon>Parnassiinae</taxon>
        <taxon>Parnassini</taxon>
        <taxon>Parnassius</taxon>
        <taxon>Parnassius</taxon>
    </lineage>
</organism>
<keyword evidence="7" id="KW-0496">Mitochondrion</keyword>
<dbReference type="GO" id="GO:0005743">
    <property type="term" value="C:mitochondrial inner membrane"/>
    <property type="evidence" value="ECO:0007669"/>
    <property type="project" value="UniProtKB-SubCell"/>
</dbReference>
<dbReference type="GO" id="GO:0006120">
    <property type="term" value="P:mitochondrial electron transport, NADH to ubiquinone"/>
    <property type="evidence" value="ECO:0007669"/>
    <property type="project" value="InterPro"/>
</dbReference>
<evidence type="ECO:0000256" key="10">
    <source>
        <dbReference type="ARBA" id="ARBA00031497"/>
    </source>
</evidence>
<reference evidence="12" key="1">
    <citation type="submission" date="2021-04" db="EMBL/GenBank/DDBJ databases">
        <authorList>
            <person name="Tunstrom K."/>
        </authorList>
    </citation>
    <scope>NUCLEOTIDE SEQUENCE</scope>
</reference>
<dbReference type="InterPro" id="IPR039205">
    <property type="entry name" value="NDUFA11"/>
</dbReference>
<evidence type="ECO:0000256" key="7">
    <source>
        <dbReference type="ARBA" id="ARBA00023128"/>
    </source>
</evidence>
<evidence type="ECO:0000256" key="5">
    <source>
        <dbReference type="ARBA" id="ARBA00022792"/>
    </source>
</evidence>
<keyword evidence="8 11" id="KW-0472">Membrane</keyword>
<proteinExistence type="inferred from homology"/>
<evidence type="ECO:0000256" key="4">
    <source>
        <dbReference type="ARBA" id="ARBA00022692"/>
    </source>
</evidence>
<evidence type="ECO:0000256" key="8">
    <source>
        <dbReference type="ARBA" id="ARBA00023136"/>
    </source>
</evidence>
<dbReference type="PANTHER" id="PTHR21382:SF1">
    <property type="entry name" value="NADH DEHYDROGENASE [UBIQUINONE] 1 ALPHA SUBCOMPLEX SUBUNIT 11"/>
    <property type="match status" value="1"/>
</dbReference>
<dbReference type="EMBL" id="CAJQZP010001064">
    <property type="protein sequence ID" value="CAG5014835.1"/>
    <property type="molecule type" value="Genomic_DNA"/>
</dbReference>
<evidence type="ECO:0000256" key="1">
    <source>
        <dbReference type="ARBA" id="ARBA00004292"/>
    </source>
</evidence>
<keyword evidence="6 11" id="KW-1133">Transmembrane helix</keyword>
<sequence>MSLLTYKYYDTPEGQDIYKKVFVTSKYAVLTGLASATLDVLMFSHPKGFVNTTGRYMFYIGPLVGMASAFTVTTNIAQNIRNKNDGINYFLGGIAAGSIFGAWLRSVTVAVPAAVVLGAVGFVKKSGVDNGWTFMPQLPPSATKTIKSAKHDWTMVKDIEENKTWTTGAQ</sequence>
<protein>
    <recommendedName>
        <fullName evidence="3">NADH dehydrogenase [ubiquinone] 1 alpha subcomplex subunit 11</fullName>
    </recommendedName>
    <alternativeName>
        <fullName evidence="9">Complex I-B14.7</fullName>
    </alternativeName>
    <alternativeName>
        <fullName evidence="10">NADH-ubiquinone oxidoreductase subunit B14.7</fullName>
    </alternativeName>
</protein>
<comment type="subcellular location">
    <subcellularLocation>
        <location evidence="1">Mitochondrion inner membrane</location>
        <topology evidence="1">Multi-pass membrane protein</topology>
        <orientation evidence="1">Matrix side</orientation>
    </subcellularLocation>
</comment>
<keyword evidence="5" id="KW-0999">Mitochondrion inner membrane</keyword>
<dbReference type="OrthoDB" id="1913277at2759"/>
<evidence type="ECO:0000313" key="13">
    <source>
        <dbReference type="Proteomes" id="UP000691718"/>
    </source>
</evidence>
<evidence type="ECO:0000256" key="9">
    <source>
        <dbReference type="ARBA" id="ARBA00030608"/>
    </source>
</evidence>
<comment type="similarity">
    <text evidence="2">Belongs to the complex I NDUFA11 subunit family.</text>
</comment>
<dbReference type="AlphaFoldDB" id="A0A8S3XCJ7"/>
<name>A0A8S3XCJ7_PARAO</name>
<feature type="transmembrane region" description="Helical" evidence="11">
    <location>
        <begin position="56"/>
        <end position="77"/>
    </location>
</feature>
<keyword evidence="4 11" id="KW-0812">Transmembrane</keyword>
<accession>A0A8S3XCJ7</accession>
<dbReference type="GO" id="GO:0045271">
    <property type="term" value="C:respiratory chain complex I"/>
    <property type="evidence" value="ECO:0007669"/>
    <property type="project" value="InterPro"/>
</dbReference>
<feature type="transmembrane region" description="Helical" evidence="11">
    <location>
        <begin position="89"/>
        <end position="122"/>
    </location>
</feature>
<dbReference type="Proteomes" id="UP000691718">
    <property type="component" value="Unassembled WGS sequence"/>
</dbReference>
<keyword evidence="13" id="KW-1185">Reference proteome</keyword>
<evidence type="ECO:0000256" key="11">
    <source>
        <dbReference type="SAM" id="Phobius"/>
    </source>
</evidence>